<keyword evidence="9" id="KW-1185">Reference proteome</keyword>
<proteinExistence type="predicted"/>
<gene>
    <name evidence="8" type="primary">GCC1</name>
    <name evidence="8" type="ORF">CEXT_174631</name>
</gene>
<evidence type="ECO:0000259" key="7">
    <source>
        <dbReference type="PROSITE" id="PS50913"/>
    </source>
</evidence>
<dbReference type="PROSITE" id="PS50913">
    <property type="entry name" value="GRIP"/>
    <property type="match status" value="1"/>
</dbReference>
<comment type="caution">
    <text evidence="8">The sequence shown here is derived from an EMBL/GenBank/DDBJ whole genome shotgun (WGS) entry which is preliminary data.</text>
</comment>
<dbReference type="Proteomes" id="UP001054945">
    <property type="component" value="Unassembled WGS sequence"/>
</dbReference>
<reference evidence="8 9" key="1">
    <citation type="submission" date="2021-06" db="EMBL/GenBank/DDBJ databases">
        <title>Caerostris extrusa draft genome.</title>
        <authorList>
            <person name="Kono N."/>
            <person name="Arakawa K."/>
        </authorList>
    </citation>
    <scope>NUCLEOTIDE SEQUENCE [LARGE SCALE GENOMIC DNA]</scope>
</reference>
<dbReference type="InterPro" id="IPR000237">
    <property type="entry name" value="GRIP_dom"/>
</dbReference>
<keyword evidence="4 6" id="KW-0175">Coiled coil</keyword>
<evidence type="ECO:0000256" key="1">
    <source>
        <dbReference type="ARBA" id="ARBA00004184"/>
    </source>
</evidence>
<protein>
    <submittedName>
        <fullName evidence="8">GRIP and coiled-coil domain-containing protein 1</fullName>
    </submittedName>
</protein>
<evidence type="ECO:0000256" key="5">
    <source>
        <dbReference type="ARBA" id="ARBA00023136"/>
    </source>
</evidence>
<keyword evidence="5" id="KW-0472">Membrane</keyword>
<evidence type="ECO:0000256" key="4">
    <source>
        <dbReference type="ARBA" id="ARBA00023054"/>
    </source>
</evidence>
<dbReference type="AlphaFoldDB" id="A0AAV4P4B7"/>
<evidence type="ECO:0000256" key="6">
    <source>
        <dbReference type="SAM" id="Coils"/>
    </source>
</evidence>
<evidence type="ECO:0000313" key="9">
    <source>
        <dbReference type="Proteomes" id="UP001054945"/>
    </source>
</evidence>
<dbReference type="Gene3D" id="1.10.220.60">
    <property type="entry name" value="GRIP domain"/>
    <property type="match status" value="1"/>
</dbReference>
<dbReference type="SMART" id="SM00755">
    <property type="entry name" value="Grip"/>
    <property type="match status" value="1"/>
</dbReference>
<feature type="coiled-coil region" evidence="6">
    <location>
        <begin position="27"/>
        <end position="54"/>
    </location>
</feature>
<dbReference type="PANTHER" id="PTHR23157">
    <property type="entry name" value="GRIP AND COILED-COIL DOMAIN-CONTAINING PROTEIN 1"/>
    <property type="match status" value="1"/>
</dbReference>
<dbReference type="PANTHER" id="PTHR23157:SF25">
    <property type="entry name" value="GRIP AND COILED-COIL DOMAIN-CONTAINING PROTEIN 1"/>
    <property type="match status" value="1"/>
</dbReference>
<keyword evidence="3" id="KW-0963">Cytoplasm</keyword>
<feature type="domain" description="GRIP" evidence="7">
    <location>
        <begin position="634"/>
        <end position="684"/>
    </location>
</feature>
<organism evidence="8 9">
    <name type="scientific">Caerostris extrusa</name>
    <name type="common">Bark spider</name>
    <name type="synonym">Caerostris bankana</name>
    <dbReference type="NCBI Taxonomy" id="172846"/>
    <lineage>
        <taxon>Eukaryota</taxon>
        <taxon>Metazoa</taxon>
        <taxon>Ecdysozoa</taxon>
        <taxon>Arthropoda</taxon>
        <taxon>Chelicerata</taxon>
        <taxon>Arachnida</taxon>
        <taxon>Araneae</taxon>
        <taxon>Araneomorphae</taxon>
        <taxon>Entelegynae</taxon>
        <taxon>Araneoidea</taxon>
        <taxon>Araneidae</taxon>
        <taxon>Caerostris</taxon>
    </lineage>
</organism>
<evidence type="ECO:0000256" key="3">
    <source>
        <dbReference type="ARBA" id="ARBA00022490"/>
    </source>
</evidence>
<dbReference type="InterPro" id="IPR051952">
    <property type="entry name" value="Golgi-autophagy_related"/>
</dbReference>
<accession>A0AAV4P4B7</accession>
<dbReference type="GO" id="GO:0005794">
    <property type="term" value="C:Golgi apparatus"/>
    <property type="evidence" value="ECO:0007669"/>
    <property type="project" value="TreeGrafter"/>
</dbReference>
<feature type="coiled-coil region" evidence="6">
    <location>
        <begin position="88"/>
        <end position="234"/>
    </location>
</feature>
<dbReference type="EMBL" id="BPLR01003984">
    <property type="protein sequence ID" value="GIX91041.1"/>
    <property type="molecule type" value="Genomic_DNA"/>
</dbReference>
<feature type="coiled-coil region" evidence="6">
    <location>
        <begin position="387"/>
        <end position="514"/>
    </location>
</feature>
<evidence type="ECO:0000256" key="2">
    <source>
        <dbReference type="ARBA" id="ARBA00004496"/>
    </source>
</evidence>
<name>A0AAV4P4B7_CAEEX</name>
<evidence type="ECO:0000313" key="8">
    <source>
        <dbReference type="EMBL" id="GIX91041.1"/>
    </source>
</evidence>
<dbReference type="Pfam" id="PF01465">
    <property type="entry name" value="GRIP"/>
    <property type="match status" value="1"/>
</dbReference>
<sequence length="685" mass="80249">MERKSKKELLIFIEEQNQNLLKYKSRLHDIVESYKNLLREKETLENSVKTLTEVNNVTTKTENETSLVESDCLNEETVLTEKRNDLCLQQLRSSLGALTIEKSRIENELRTDRKKILQQKEEAEKNFLEKESIWIIEKEKYESQILELRKKVGVQQREREKEQQDHVLMLKELQNVLANERATKEKLEQQLSDFQQKNSNRVSERKVFEYEKTINELQNELTVAQDRLQACEKEAKKNANIFQKFKEEMEDLKSQYLTTIDGEKKRADLTEDKLKLLTFVKEKRIASLESRISELSIIAGDHDKIRQQDQLTIQKLKARIAQVQLEYSAFVQVPEKEAKIWEYNDVNNAHYLQNNLQQARVSEGIFTESDNMVHSETAKDFMPEKSNAHLQAEIIRMKEELDQYKAKAESALKEKYSNTSTALLFTAKSVKEIKELKSKITRLQTQLQTYKSQLQLNEEYHNKITANLEKSYEDLKAQHKQELAQVELSYRAQLLELEHQIQKQRERTLSLLEEKDKEIELLKSSFLSSFIQKNKVQQNEGIIKEIAETPTSDQEAAACLLSNSLISSQKDGHILHYIQELARKDVEISSLRHSRVQTESTLRKLQQSLAVMEDKYSHEVETLKSRIKLLESSQDEEGTNVEYLKNVIFRFLKCNDPSSKRHMINAISTVLHFTSREIQDVKTYL</sequence>
<comment type="subcellular location">
    <subcellularLocation>
        <location evidence="2">Cytoplasm</location>
    </subcellularLocation>
    <subcellularLocation>
        <location evidence="1">Endomembrane system</location>
        <topology evidence="1">Peripheral membrane protein</topology>
    </subcellularLocation>
</comment>